<dbReference type="Proteomes" id="UP001163223">
    <property type="component" value="Chromosome"/>
</dbReference>
<name>A0ACD4NJ15_9HYPH</name>
<reference evidence="1" key="1">
    <citation type="submission" date="2022-11" db="EMBL/GenBank/DDBJ databases">
        <title>beta-Carotene-producing bacterium, Jeongeuplla avenae sp. nov., alleviates the salt stress of Arabidopsis seedlings.</title>
        <authorList>
            <person name="Jiang L."/>
            <person name="Lee J."/>
        </authorList>
    </citation>
    <scope>NUCLEOTIDE SEQUENCE</scope>
    <source>
        <strain evidence="1">DY_R2A_6</strain>
    </source>
</reference>
<sequence length="119" mass="13038">MTDWFRLAAMVDRQMNRSWSEPVRLSPLKGEKPDPSRGILDIRAILSDGGGSESGGLRGGPQMGGGQAQLMIDRNSYPDLVVKEGDAVCATGRRGRPWYSVLRVDDRGDTHLVLELGEK</sequence>
<protein>
    <submittedName>
        <fullName evidence="1">Uncharacterized protein</fullName>
    </submittedName>
</protein>
<evidence type="ECO:0000313" key="2">
    <source>
        <dbReference type="Proteomes" id="UP001163223"/>
    </source>
</evidence>
<dbReference type="EMBL" id="CP113520">
    <property type="protein sequence ID" value="WAJ26859.1"/>
    <property type="molecule type" value="Genomic_DNA"/>
</dbReference>
<proteinExistence type="predicted"/>
<organism evidence="1 2">
    <name type="scientific">Antarcticirhabdus aurantiaca</name>
    <dbReference type="NCBI Taxonomy" id="2606717"/>
    <lineage>
        <taxon>Bacteria</taxon>
        <taxon>Pseudomonadati</taxon>
        <taxon>Pseudomonadota</taxon>
        <taxon>Alphaproteobacteria</taxon>
        <taxon>Hyphomicrobiales</taxon>
        <taxon>Aurantimonadaceae</taxon>
        <taxon>Antarcticirhabdus</taxon>
    </lineage>
</organism>
<accession>A0ACD4NJ15</accession>
<evidence type="ECO:0000313" key="1">
    <source>
        <dbReference type="EMBL" id="WAJ26859.1"/>
    </source>
</evidence>
<gene>
    <name evidence="1" type="ORF">OXU80_18590</name>
</gene>
<keyword evidence="2" id="KW-1185">Reference proteome</keyword>